<feature type="domain" description="General stress protein 17M-like" evidence="3">
    <location>
        <begin position="30"/>
        <end position="97"/>
    </location>
</feature>
<dbReference type="EMBL" id="QFRA01000009">
    <property type="protein sequence ID" value="PZR05054.1"/>
    <property type="molecule type" value="Genomic_DNA"/>
</dbReference>
<feature type="transmembrane region" description="Helical" evidence="2">
    <location>
        <begin position="108"/>
        <end position="130"/>
    </location>
</feature>
<dbReference type="Proteomes" id="UP000249432">
    <property type="component" value="Unassembled WGS sequence"/>
</dbReference>
<feature type="transmembrane region" description="Helical" evidence="2">
    <location>
        <begin position="79"/>
        <end position="102"/>
    </location>
</feature>
<sequence length="173" mass="18467">MTTPSASGFGATLGAQGSQGLPQRPEGWPIGSFEDYESAQHAVDSLSDEEDFPVDDITIVGVNLMQVERVTSRLTWGKVLSGGAISGAWMGVFFGLLVGLFTNEFLGPLALGAAMGALFGLISVAIPYGAMKGRRDFASTTQIVAGRYDVLSKPRSAQRGREILSRKHWSSRK</sequence>
<organism evidence="4 5">
    <name type="scientific">Corynebacterium kroppenstedtii</name>
    <dbReference type="NCBI Taxonomy" id="161879"/>
    <lineage>
        <taxon>Bacteria</taxon>
        <taxon>Bacillati</taxon>
        <taxon>Actinomycetota</taxon>
        <taxon>Actinomycetes</taxon>
        <taxon>Mycobacteriales</taxon>
        <taxon>Corynebacteriaceae</taxon>
        <taxon>Corynebacterium</taxon>
    </lineage>
</organism>
<dbReference type="InterPro" id="IPR025889">
    <property type="entry name" value="GSP17M-like_dom"/>
</dbReference>
<reference evidence="4 5" key="1">
    <citation type="submission" date="2017-08" db="EMBL/GenBank/DDBJ databases">
        <title>Infants hospitalized years apart are colonized by the same room-sourced microbial strains.</title>
        <authorList>
            <person name="Brooks B."/>
            <person name="Olm M.R."/>
            <person name="Firek B.A."/>
            <person name="Baker R."/>
            <person name="Thomas B.C."/>
            <person name="Morowitz M.J."/>
            <person name="Banfield J.F."/>
        </authorList>
    </citation>
    <scope>NUCLEOTIDE SEQUENCE [LARGE SCALE GENOMIC DNA]</scope>
    <source>
        <strain evidence="4">S2_003_000_R1_3</strain>
    </source>
</reference>
<accession>A0A2W5UP45</accession>
<evidence type="ECO:0000313" key="4">
    <source>
        <dbReference type="EMBL" id="PZR05054.1"/>
    </source>
</evidence>
<comment type="caution">
    <text evidence="4">The sequence shown here is derived from an EMBL/GenBank/DDBJ whole genome shotgun (WGS) entry which is preliminary data.</text>
</comment>
<name>A0A2W5UP45_9CORY</name>
<dbReference type="AlphaFoldDB" id="A0A2W5UP45"/>
<evidence type="ECO:0000259" key="3">
    <source>
        <dbReference type="Pfam" id="PF11181"/>
    </source>
</evidence>
<gene>
    <name evidence="4" type="ORF">DI525_05170</name>
</gene>
<evidence type="ECO:0000256" key="1">
    <source>
        <dbReference type="SAM" id="MobiDB-lite"/>
    </source>
</evidence>
<dbReference type="Pfam" id="PF11181">
    <property type="entry name" value="YflT"/>
    <property type="match status" value="1"/>
</dbReference>
<evidence type="ECO:0000313" key="5">
    <source>
        <dbReference type="Proteomes" id="UP000249432"/>
    </source>
</evidence>
<protein>
    <submittedName>
        <fullName evidence="4">DUF4199 domain-containing protein</fullName>
    </submittedName>
</protein>
<keyword evidence="2" id="KW-0472">Membrane</keyword>
<keyword evidence="2" id="KW-1133">Transmembrane helix</keyword>
<dbReference type="RefSeq" id="WP_303734709.1">
    <property type="nucleotide sequence ID" value="NZ_CAKZHK010000008.1"/>
</dbReference>
<evidence type="ECO:0000256" key="2">
    <source>
        <dbReference type="SAM" id="Phobius"/>
    </source>
</evidence>
<feature type="region of interest" description="Disordered" evidence="1">
    <location>
        <begin position="1"/>
        <end position="29"/>
    </location>
</feature>
<keyword evidence="2" id="KW-0812">Transmembrane</keyword>
<proteinExistence type="predicted"/>